<accession>A0A2A6CDG5</accession>
<name>A0A2A6CDG5_PRIPA</name>
<reference evidence="1" key="2">
    <citation type="submission" date="2022-06" db="UniProtKB">
        <authorList>
            <consortium name="EnsemblMetazoa"/>
        </authorList>
    </citation>
    <scope>IDENTIFICATION</scope>
    <source>
        <strain evidence="1">PS312</strain>
    </source>
</reference>
<organism evidence="1 2">
    <name type="scientific">Pristionchus pacificus</name>
    <name type="common">Parasitic nematode worm</name>
    <dbReference type="NCBI Taxonomy" id="54126"/>
    <lineage>
        <taxon>Eukaryota</taxon>
        <taxon>Metazoa</taxon>
        <taxon>Ecdysozoa</taxon>
        <taxon>Nematoda</taxon>
        <taxon>Chromadorea</taxon>
        <taxon>Rhabditida</taxon>
        <taxon>Rhabditina</taxon>
        <taxon>Diplogasteromorpha</taxon>
        <taxon>Diplogasteroidea</taxon>
        <taxon>Neodiplogasteridae</taxon>
        <taxon>Pristionchus</taxon>
    </lineage>
</organism>
<proteinExistence type="predicted"/>
<sequence length="541" mass="62755">MIVKEKFLHHTEKKFELCCYPPMDPMRIKIGNYSIYSAGSWKMTIDFNKLPQSAIEKIFSLLDRKTTAQIPEKQDPQVIITFADWRGCLKWRQMVDKSTKLDKNMSRPKIIQAQAYPLHYHYVVISTDSESLRRLFEYFLHHTEKNFAIFCKPPLDPLDAQIGNYKVFSDGSLTRTTKDIISLKTSLIRVESESEIDEEPHLSSISTIFHRLLTTFPTDLERQMNPVSRLLSRAVSWFFPASQSFDQLLSEHETLLGDDEEARPVPETDLQRWIRKQKTAPYQELTNFKLILTNDPKLACKIHLHVDSEHVQFHFFKSGGTRAYSTSKHYSHPHFSNESFRPTFKKITSGCKIKILTIKGFGNFVLDNRRVLFEYRGEQVTFSSLTSMMTDSLRLASENLDGFPLPDHYLRFSSALVILPPKHSSMHCEWAVKFSIHTRSDFQPTASKASWYFFSKAIIYSDGIDLVVYFHQADARELLERTIRHIKSAAFCVYGSRSQRIYFNGGDVSTKLVYRVIKEITGNNPTRFNPKKEEIVPVEVE</sequence>
<evidence type="ECO:0000313" key="1">
    <source>
        <dbReference type="EnsemblMetazoa" id="PPA32942.1"/>
    </source>
</evidence>
<keyword evidence="2" id="KW-1185">Reference proteome</keyword>
<dbReference type="EnsemblMetazoa" id="PPA32942.1">
    <property type="protein sequence ID" value="PPA32942.1"/>
    <property type="gene ID" value="WBGene00205802"/>
</dbReference>
<evidence type="ECO:0000313" key="2">
    <source>
        <dbReference type="Proteomes" id="UP000005239"/>
    </source>
</evidence>
<gene>
    <name evidence="1" type="primary">WBGene00205802</name>
</gene>
<dbReference type="AlphaFoldDB" id="A0A2A6CDG5"/>
<dbReference type="Proteomes" id="UP000005239">
    <property type="component" value="Unassembled WGS sequence"/>
</dbReference>
<reference evidence="2" key="1">
    <citation type="journal article" date="2008" name="Nat. Genet.">
        <title>The Pristionchus pacificus genome provides a unique perspective on nematode lifestyle and parasitism.</title>
        <authorList>
            <person name="Dieterich C."/>
            <person name="Clifton S.W."/>
            <person name="Schuster L.N."/>
            <person name="Chinwalla A."/>
            <person name="Delehaunty K."/>
            <person name="Dinkelacker I."/>
            <person name="Fulton L."/>
            <person name="Fulton R."/>
            <person name="Godfrey J."/>
            <person name="Minx P."/>
            <person name="Mitreva M."/>
            <person name="Roeseler W."/>
            <person name="Tian H."/>
            <person name="Witte H."/>
            <person name="Yang S.P."/>
            <person name="Wilson R.K."/>
            <person name="Sommer R.J."/>
        </authorList>
    </citation>
    <scope>NUCLEOTIDE SEQUENCE [LARGE SCALE GENOMIC DNA]</scope>
    <source>
        <strain evidence="2">PS312</strain>
    </source>
</reference>
<accession>A0A8R1UKZ9</accession>
<protein>
    <submittedName>
        <fullName evidence="1">Uncharacterized protein</fullName>
    </submittedName>
</protein>